<dbReference type="EMBL" id="JACAZE010000016">
    <property type="protein sequence ID" value="KAF7296504.1"/>
    <property type="molecule type" value="Genomic_DNA"/>
</dbReference>
<protein>
    <submittedName>
        <fullName evidence="3">BTB domain-containing protein</fullName>
    </submittedName>
</protein>
<evidence type="ECO:0000259" key="2">
    <source>
        <dbReference type="PROSITE" id="PS50097"/>
    </source>
</evidence>
<feature type="region of interest" description="Disordered" evidence="1">
    <location>
        <begin position="1"/>
        <end position="23"/>
    </location>
</feature>
<keyword evidence="4" id="KW-1185">Reference proteome</keyword>
<gene>
    <name evidence="3" type="ORF">HMN09_01057200</name>
</gene>
<dbReference type="CDD" id="cd18186">
    <property type="entry name" value="BTB_POZ_ZBTB_KLHL-like"/>
    <property type="match status" value="1"/>
</dbReference>
<dbReference type="Pfam" id="PF00651">
    <property type="entry name" value="BTB"/>
    <property type="match status" value="1"/>
</dbReference>
<feature type="domain" description="BTB" evidence="2">
    <location>
        <begin position="32"/>
        <end position="104"/>
    </location>
</feature>
<evidence type="ECO:0000256" key="1">
    <source>
        <dbReference type="SAM" id="MobiDB-lite"/>
    </source>
</evidence>
<dbReference type="AlphaFoldDB" id="A0A8H6VWF0"/>
<organism evidence="3 4">
    <name type="scientific">Mycena chlorophos</name>
    <name type="common">Agaric fungus</name>
    <name type="synonym">Agaricus chlorophos</name>
    <dbReference type="NCBI Taxonomy" id="658473"/>
    <lineage>
        <taxon>Eukaryota</taxon>
        <taxon>Fungi</taxon>
        <taxon>Dikarya</taxon>
        <taxon>Basidiomycota</taxon>
        <taxon>Agaricomycotina</taxon>
        <taxon>Agaricomycetes</taxon>
        <taxon>Agaricomycetidae</taxon>
        <taxon>Agaricales</taxon>
        <taxon>Marasmiineae</taxon>
        <taxon>Mycenaceae</taxon>
        <taxon>Mycena</taxon>
    </lineage>
</organism>
<sequence>MADARPPKRVRTKEPEAEPPVQRSSRYWLEDGNVILQVQSTQFRLHKSFLAIHSSVFRDMFSLPLPAEEPLIEGCPLVVLHGDTSEDWAHLLDAMFPNECFVDNPPLLDAVGGILRLSKKYDVPAFRKRCLERLREEFPTTLEEFDKDIASISHPGGMEFSEMCAHSVNLAREVGVFSMLPSALYYLIRQEPGVFGEHISILDSVQDKLAAYKAYAEMSRDYCQTPLQWLKPSGCIPSPSCSTRDECERRRNGLFIDLIPDPTIVASIVDFWNEEDKWEEGLCEPCVTEAKELYEKMRKECWEKLPSYFGLPSWEELKKMDLE</sequence>
<dbReference type="PROSITE" id="PS50097">
    <property type="entry name" value="BTB"/>
    <property type="match status" value="1"/>
</dbReference>
<name>A0A8H6VWF0_MYCCL</name>
<evidence type="ECO:0000313" key="4">
    <source>
        <dbReference type="Proteomes" id="UP000613580"/>
    </source>
</evidence>
<dbReference type="InterPro" id="IPR011333">
    <property type="entry name" value="SKP1/BTB/POZ_sf"/>
</dbReference>
<evidence type="ECO:0000313" key="3">
    <source>
        <dbReference type="EMBL" id="KAF7296504.1"/>
    </source>
</evidence>
<dbReference type="OrthoDB" id="2799068at2759"/>
<dbReference type="SMART" id="SM00225">
    <property type="entry name" value="BTB"/>
    <property type="match status" value="1"/>
</dbReference>
<comment type="caution">
    <text evidence="3">The sequence shown here is derived from an EMBL/GenBank/DDBJ whole genome shotgun (WGS) entry which is preliminary data.</text>
</comment>
<reference evidence="3" key="1">
    <citation type="submission" date="2020-05" db="EMBL/GenBank/DDBJ databases">
        <title>Mycena genomes resolve the evolution of fungal bioluminescence.</title>
        <authorList>
            <person name="Tsai I.J."/>
        </authorList>
    </citation>
    <scope>NUCLEOTIDE SEQUENCE</scope>
    <source>
        <strain evidence="3">110903Hualien_Pintung</strain>
    </source>
</reference>
<dbReference type="SUPFAM" id="SSF54695">
    <property type="entry name" value="POZ domain"/>
    <property type="match status" value="1"/>
</dbReference>
<dbReference type="Gene3D" id="3.30.710.10">
    <property type="entry name" value="Potassium Channel Kv1.1, Chain A"/>
    <property type="match status" value="1"/>
</dbReference>
<dbReference type="InterPro" id="IPR000210">
    <property type="entry name" value="BTB/POZ_dom"/>
</dbReference>
<accession>A0A8H6VWF0</accession>
<proteinExistence type="predicted"/>
<dbReference type="Proteomes" id="UP000613580">
    <property type="component" value="Unassembled WGS sequence"/>
</dbReference>